<dbReference type="SUPFAM" id="SSF55811">
    <property type="entry name" value="Nudix"/>
    <property type="match status" value="1"/>
</dbReference>
<organism evidence="1 2">
    <name type="scientific">Halomarina oriensis</name>
    <dbReference type="NCBI Taxonomy" id="671145"/>
    <lineage>
        <taxon>Archaea</taxon>
        <taxon>Methanobacteriati</taxon>
        <taxon>Methanobacteriota</taxon>
        <taxon>Stenosarchaea group</taxon>
        <taxon>Halobacteria</taxon>
        <taxon>Halobacteriales</taxon>
        <taxon>Natronomonadaceae</taxon>
        <taxon>Halomarina</taxon>
    </lineage>
</organism>
<sequence>MDELTDPESLRDRDDVEYVENPPEVHQHHHDAYDDIAGYVVVGVTDPEGRLLVLEHDDAPYPHLCFTEVDHDEEYVEAARGIVTTATGVDATGDDVLRVRRSTYRAEDGRETSGYDVVFTASPVETTEIDPEAGHDWTASWRDPTTIDLPAGEDNDVVNDVRLFL</sequence>
<evidence type="ECO:0008006" key="3">
    <source>
        <dbReference type="Google" id="ProtNLM"/>
    </source>
</evidence>
<dbReference type="EMBL" id="WSZK01000015">
    <property type="protein sequence ID" value="MWG34271.1"/>
    <property type="molecule type" value="Genomic_DNA"/>
</dbReference>
<keyword evidence="2" id="KW-1185">Reference proteome</keyword>
<protein>
    <recommendedName>
        <fullName evidence="3">NUDIX domain-containing protein</fullName>
    </recommendedName>
</protein>
<dbReference type="InterPro" id="IPR015797">
    <property type="entry name" value="NUDIX_hydrolase-like_dom_sf"/>
</dbReference>
<reference evidence="1 2" key="1">
    <citation type="submission" date="2019-12" db="EMBL/GenBank/DDBJ databases">
        <title>Halocatena pleomorpha gen. nov. sp. nov., an extremely halophilic archaeon of family Halobacteriaceae isolated from saltpan soil.</title>
        <authorList>
            <person name="Pal Y."/>
            <person name="Verma A."/>
            <person name="Krishnamurthi S."/>
            <person name="Kumar P."/>
        </authorList>
    </citation>
    <scope>NUCLEOTIDE SEQUENCE [LARGE SCALE GENOMIC DNA]</scope>
    <source>
        <strain evidence="1 2">JCM 16495</strain>
    </source>
</reference>
<name>A0A6B0GK64_9EURY</name>
<gene>
    <name evidence="1" type="ORF">GQS65_07170</name>
</gene>
<accession>A0A6B0GK64</accession>
<evidence type="ECO:0000313" key="1">
    <source>
        <dbReference type="EMBL" id="MWG34271.1"/>
    </source>
</evidence>
<comment type="caution">
    <text evidence="1">The sequence shown here is derived from an EMBL/GenBank/DDBJ whole genome shotgun (WGS) entry which is preliminary data.</text>
</comment>
<proteinExistence type="predicted"/>
<dbReference type="OrthoDB" id="195398at2157"/>
<dbReference type="AlphaFoldDB" id="A0A6B0GK64"/>
<dbReference type="Proteomes" id="UP000451471">
    <property type="component" value="Unassembled WGS sequence"/>
</dbReference>
<evidence type="ECO:0000313" key="2">
    <source>
        <dbReference type="Proteomes" id="UP000451471"/>
    </source>
</evidence>